<sequence length="262" mass="27397">MKRVFITGASSGLGEALAAEYAARGALLGLVARRGDTLAELVSRLPGSGHRVYALDVTDHAALAAAAADFLASAGGIDVVIANAGISAGTLTGIAEDLRAFERILAINVTAMMATFAPFIEPMRRQAAAGERGCRLVGIASVAGIRGLPGGAGYSASKAAVISYCESLRLEMRPFGVRVVTIAPGYIDTPMTRSNRYPMPFLMSASRFAARAVAAIEAGVSYRVIPWQMGIVAKLLRLLPNPLYDLLFTHAPRKARHGAEGA</sequence>
<evidence type="ECO:0000256" key="3">
    <source>
        <dbReference type="RuleBase" id="RU000363"/>
    </source>
</evidence>
<protein>
    <submittedName>
        <fullName evidence="4">SDR family oxidoreductase</fullName>
    </submittedName>
</protein>
<evidence type="ECO:0000313" key="5">
    <source>
        <dbReference type="Proteomes" id="UP000622890"/>
    </source>
</evidence>
<name>A0A934SYY1_9BURK</name>
<dbReference type="GO" id="GO:0016020">
    <property type="term" value="C:membrane"/>
    <property type="evidence" value="ECO:0007669"/>
    <property type="project" value="TreeGrafter"/>
</dbReference>
<comment type="caution">
    <text evidence="4">The sequence shown here is derived from an EMBL/GenBank/DDBJ whole genome shotgun (WGS) entry which is preliminary data.</text>
</comment>
<dbReference type="PRINTS" id="PR00081">
    <property type="entry name" value="GDHRDH"/>
</dbReference>
<dbReference type="SUPFAM" id="SSF51735">
    <property type="entry name" value="NAD(P)-binding Rossmann-fold domains"/>
    <property type="match status" value="1"/>
</dbReference>
<gene>
    <name evidence="4" type="ORF">JJB74_26950</name>
</gene>
<dbReference type="Gene3D" id="3.40.50.720">
    <property type="entry name" value="NAD(P)-binding Rossmann-like Domain"/>
    <property type="match status" value="1"/>
</dbReference>
<dbReference type="AlphaFoldDB" id="A0A934SYY1"/>
<dbReference type="EMBL" id="JAEPBG010000019">
    <property type="protein sequence ID" value="MBK4738277.1"/>
    <property type="molecule type" value="Genomic_DNA"/>
</dbReference>
<dbReference type="Pfam" id="PF00106">
    <property type="entry name" value="adh_short"/>
    <property type="match status" value="1"/>
</dbReference>
<dbReference type="InterPro" id="IPR002347">
    <property type="entry name" value="SDR_fam"/>
</dbReference>
<evidence type="ECO:0000313" key="4">
    <source>
        <dbReference type="EMBL" id="MBK4738277.1"/>
    </source>
</evidence>
<accession>A0A934SYY1</accession>
<dbReference type="Proteomes" id="UP000622890">
    <property type="component" value="Unassembled WGS sequence"/>
</dbReference>
<dbReference type="PROSITE" id="PS00061">
    <property type="entry name" value="ADH_SHORT"/>
    <property type="match status" value="1"/>
</dbReference>
<keyword evidence="5" id="KW-1185">Reference proteome</keyword>
<dbReference type="InterPro" id="IPR020904">
    <property type="entry name" value="Sc_DH/Rdtase_CS"/>
</dbReference>
<comment type="similarity">
    <text evidence="1 3">Belongs to the short-chain dehydrogenases/reductases (SDR) family.</text>
</comment>
<dbReference type="RefSeq" id="WP_200597349.1">
    <property type="nucleotide sequence ID" value="NZ_JAEPBG010000019.1"/>
</dbReference>
<dbReference type="GO" id="GO:0016491">
    <property type="term" value="F:oxidoreductase activity"/>
    <property type="evidence" value="ECO:0007669"/>
    <property type="project" value="UniProtKB-KW"/>
</dbReference>
<dbReference type="PANTHER" id="PTHR44196:SF1">
    <property type="entry name" value="DEHYDROGENASE_REDUCTASE SDR FAMILY MEMBER 7B"/>
    <property type="match status" value="1"/>
</dbReference>
<evidence type="ECO:0000256" key="1">
    <source>
        <dbReference type="ARBA" id="ARBA00006484"/>
    </source>
</evidence>
<reference evidence="4" key="1">
    <citation type="submission" date="2021-01" db="EMBL/GenBank/DDBJ databases">
        <title>Genome sequence of strain Noviherbaspirillum sp. DKR-6.</title>
        <authorList>
            <person name="Chaudhary D.K."/>
        </authorList>
    </citation>
    <scope>NUCLEOTIDE SEQUENCE</scope>
    <source>
        <strain evidence="4">DKR-6</strain>
    </source>
</reference>
<dbReference type="PRINTS" id="PR00080">
    <property type="entry name" value="SDRFAMILY"/>
</dbReference>
<dbReference type="PANTHER" id="PTHR44196">
    <property type="entry name" value="DEHYDROGENASE/REDUCTASE SDR FAMILY MEMBER 7B"/>
    <property type="match status" value="1"/>
</dbReference>
<organism evidence="4 5">
    <name type="scientific">Noviherbaspirillum pedocola</name>
    <dbReference type="NCBI Taxonomy" id="2801341"/>
    <lineage>
        <taxon>Bacteria</taxon>
        <taxon>Pseudomonadati</taxon>
        <taxon>Pseudomonadota</taxon>
        <taxon>Betaproteobacteria</taxon>
        <taxon>Burkholderiales</taxon>
        <taxon>Oxalobacteraceae</taxon>
        <taxon>Noviherbaspirillum</taxon>
    </lineage>
</organism>
<evidence type="ECO:0000256" key="2">
    <source>
        <dbReference type="ARBA" id="ARBA00023002"/>
    </source>
</evidence>
<keyword evidence="2" id="KW-0560">Oxidoreductase</keyword>
<proteinExistence type="inferred from homology"/>
<dbReference type="NCBIfam" id="NF005437">
    <property type="entry name" value="PRK07024.1"/>
    <property type="match status" value="1"/>
</dbReference>
<dbReference type="InterPro" id="IPR036291">
    <property type="entry name" value="NAD(P)-bd_dom_sf"/>
</dbReference>